<evidence type="ECO:0000313" key="8">
    <source>
        <dbReference type="EMBL" id="BDY30222.1"/>
    </source>
</evidence>
<dbReference type="Gene3D" id="1.20.1250.20">
    <property type="entry name" value="MFS general substrate transporter like domains"/>
    <property type="match status" value="1"/>
</dbReference>
<dbReference type="InterPro" id="IPR011701">
    <property type="entry name" value="MFS"/>
</dbReference>
<dbReference type="Pfam" id="PF07690">
    <property type="entry name" value="MFS_1"/>
    <property type="match status" value="1"/>
</dbReference>
<dbReference type="InterPro" id="IPR020846">
    <property type="entry name" value="MFS_dom"/>
</dbReference>
<keyword evidence="5 6" id="KW-0472">Membrane</keyword>
<reference evidence="8" key="1">
    <citation type="submission" date="2023-03" db="EMBL/GenBank/DDBJ databases">
        <title>Draft genome sequence of a Mycolicibacterium mageritense strain H4_3_1 isolated from a hybrid biological-inorganic system reactor.</title>
        <authorList>
            <person name="Feng X."/>
            <person name="Kazama D."/>
            <person name="Sato K."/>
            <person name="Kobayashi H."/>
        </authorList>
    </citation>
    <scope>NUCLEOTIDE SEQUENCE</scope>
    <source>
        <strain evidence="8">H4_3_1</strain>
    </source>
</reference>
<feature type="transmembrane region" description="Helical" evidence="6">
    <location>
        <begin position="171"/>
        <end position="190"/>
    </location>
</feature>
<gene>
    <name evidence="8" type="primary">mdtD_4</name>
    <name evidence="8" type="ORF">hbim_04165</name>
</gene>
<proteinExistence type="predicted"/>
<feature type="transmembrane region" description="Helical" evidence="6">
    <location>
        <begin position="86"/>
        <end position="103"/>
    </location>
</feature>
<feature type="transmembrane region" description="Helical" evidence="6">
    <location>
        <begin position="343"/>
        <end position="361"/>
    </location>
</feature>
<sequence length="463" mass="46568">MGAIASQHASSADTGYRPVLAAVSAVVFSYGLMQTMLVPTIGVLQRDLHTTTAAASWAVLSAMLLASAVTTPLIGRLGDRFGTRRVLLWTLSVYLVGTLAAMAAPTVGVLIACRAVQGVSLSLLPLSFSIVRHAMPADRLHAGLAVTSGLITGTAGVGLLIGGLVTDHGSWRWLFGIGAVAVAAALAMAARWVPESTERHPGGLDACGTTLMAAGLIAVLVAITQGPVWGWTSAPVVGLFVAAAVGLTAFAAVEYRVDHPIVDPALITEPALAAAHLGALVLGINQFAVYVLVPKLAELPASDGPGFGLSVTGAALVLLPGTLLTVPASWATPWLERKTGRRGPLLTGLAFAAAGTIALALTHTGLWQVVLGYAIASVGWGFAMAALPRMVSTACPPAQSGSANGANTVARTVGGAVGGQLAAALLVGNSGFALAFAVAAVVAGTGAALVSLPIFGRGNRWTA</sequence>
<feature type="domain" description="Major facilitator superfamily (MFS) profile" evidence="7">
    <location>
        <begin position="19"/>
        <end position="458"/>
    </location>
</feature>
<feature type="transmembrane region" description="Helical" evidence="6">
    <location>
        <begin position="433"/>
        <end position="455"/>
    </location>
</feature>
<dbReference type="EMBL" id="AP027452">
    <property type="protein sequence ID" value="BDY30222.1"/>
    <property type="molecule type" value="Genomic_DNA"/>
</dbReference>
<dbReference type="InterPro" id="IPR036259">
    <property type="entry name" value="MFS_trans_sf"/>
</dbReference>
<feature type="transmembrane region" description="Helical" evidence="6">
    <location>
        <begin position="313"/>
        <end position="331"/>
    </location>
</feature>
<organism evidence="8 9">
    <name type="scientific">Mycolicibacterium mageritense</name>
    <name type="common">Mycobacterium mageritense</name>
    <dbReference type="NCBI Taxonomy" id="53462"/>
    <lineage>
        <taxon>Bacteria</taxon>
        <taxon>Bacillati</taxon>
        <taxon>Actinomycetota</taxon>
        <taxon>Actinomycetes</taxon>
        <taxon>Mycobacteriales</taxon>
        <taxon>Mycobacteriaceae</taxon>
        <taxon>Mycolicibacterium</taxon>
    </lineage>
</organism>
<evidence type="ECO:0000256" key="4">
    <source>
        <dbReference type="ARBA" id="ARBA00022989"/>
    </source>
</evidence>
<dbReference type="RefSeq" id="WP_286211204.1">
    <property type="nucleotide sequence ID" value="NZ_AP027452.1"/>
</dbReference>
<evidence type="ECO:0000256" key="3">
    <source>
        <dbReference type="ARBA" id="ARBA00022692"/>
    </source>
</evidence>
<dbReference type="PROSITE" id="PS50850">
    <property type="entry name" value="MFS"/>
    <property type="match status" value="1"/>
</dbReference>
<dbReference type="GO" id="GO:0005886">
    <property type="term" value="C:plasma membrane"/>
    <property type="evidence" value="ECO:0007669"/>
    <property type="project" value="UniProtKB-SubCell"/>
</dbReference>
<accession>A0AAI8XPR4</accession>
<dbReference type="GO" id="GO:0022857">
    <property type="term" value="F:transmembrane transporter activity"/>
    <property type="evidence" value="ECO:0007669"/>
    <property type="project" value="InterPro"/>
</dbReference>
<feature type="transmembrane region" description="Helical" evidence="6">
    <location>
        <begin position="143"/>
        <end position="165"/>
    </location>
</feature>
<evidence type="ECO:0000256" key="6">
    <source>
        <dbReference type="SAM" id="Phobius"/>
    </source>
</evidence>
<evidence type="ECO:0000256" key="1">
    <source>
        <dbReference type="ARBA" id="ARBA00004651"/>
    </source>
</evidence>
<evidence type="ECO:0000256" key="2">
    <source>
        <dbReference type="ARBA" id="ARBA00022448"/>
    </source>
</evidence>
<dbReference type="PANTHER" id="PTHR42718">
    <property type="entry name" value="MAJOR FACILITATOR SUPERFAMILY MULTIDRUG TRANSPORTER MFSC"/>
    <property type="match status" value="1"/>
</dbReference>
<dbReference type="Proteomes" id="UP001241092">
    <property type="component" value="Chromosome"/>
</dbReference>
<keyword evidence="3 6" id="KW-0812">Transmembrane</keyword>
<feature type="transmembrane region" description="Helical" evidence="6">
    <location>
        <begin position="202"/>
        <end position="223"/>
    </location>
</feature>
<feature type="transmembrane region" description="Helical" evidence="6">
    <location>
        <begin position="367"/>
        <end position="387"/>
    </location>
</feature>
<comment type="subcellular location">
    <subcellularLocation>
        <location evidence="1">Cell membrane</location>
        <topology evidence="1">Multi-pass membrane protein</topology>
    </subcellularLocation>
</comment>
<feature type="transmembrane region" description="Helical" evidence="6">
    <location>
        <begin position="229"/>
        <end position="253"/>
    </location>
</feature>
<evidence type="ECO:0000256" key="5">
    <source>
        <dbReference type="ARBA" id="ARBA00023136"/>
    </source>
</evidence>
<feature type="transmembrane region" description="Helical" evidence="6">
    <location>
        <begin position="274"/>
        <end position="293"/>
    </location>
</feature>
<name>A0AAI8XPR4_MYCME</name>
<dbReference type="AlphaFoldDB" id="A0AAI8XPR4"/>
<keyword evidence="4 6" id="KW-1133">Transmembrane helix</keyword>
<evidence type="ECO:0000259" key="7">
    <source>
        <dbReference type="PROSITE" id="PS50850"/>
    </source>
</evidence>
<protein>
    <submittedName>
        <fullName evidence="8">Multidrug resistance protein MdtD</fullName>
    </submittedName>
</protein>
<dbReference type="SUPFAM" id="SSF103473">
    <property type="entry name" value="MFS general substrate transporter"/>
    <property type="match status" value="1"/>
</dbReference>
<keyword evidence="2" id="KW-0813">Transport</keyword>
<feature type="transmembrane region" description="Helical" evidence="6">
    <location>
        <begin position="54"/>
        <end position="74"/>
    </location>
</feature>
<evidence type="ECO:0000313" key="9">
    <source>
        <dbReference type="Proteomes" id="UP001241092"/>
    </source>
</evidence>
<dbReference type="PANTHER" id="PTHR42718:SF9">
    <property type="entry name" value="MAJOR FACILITATOR SUPERFAMILY MULTIDRUG TRANSPORTER MFSC"/>
    <property type="match status" value="1"/>
</dbReference>
<feature type="transmembrane region" description="Helical" evidence="6">
    <location>
        <begin position="20"/>
        <end position="42"/>
    </location>
</feature>